<organism evidence="1 2">
    <name type="scientific">Lecanosticta acicola</name>
    <dbReference type="NCBI Taxonomy" id="111012"/>
    <lineage>
        <taxon>Eukaryota</taxon>
        <taxon>Fungi</taxon>
        <taxon>Dikarya</taxon>
        <taxon>Ascomycota</taxon>
        <taxon>Pezizomycotina</taxon>
        <taxon>Dothideomycetes</taxon>
        <taxon>Dothideomycetidae</taxon>
        <taxon>Mycosphaerellales</taxon>
        <taxon>Mycosphaerellaceae</taxon>
        <taxon>Lecanosticta</taxon>
    </lineage>
</organism>
<dbReference type="Proteomes" id="UP001296104">
    <property type="component" value="Unassembled WGS sequence"/>
</dbReference>
<name>A0AAI8Z1T9_9PEZI</name>
<dbReference type="EMBL" id="CAVMBE010000043">
    <property type="protein sequence ID" value="CAK4031080.1"/>
    <property type="molecule type" value="Genomic_DNA"/>
</dbReference>
<keyword evidence="2" id="KW-1185">Reference proteome</keyword>
<accession>A0AAI8Z1T9</accession>
<evidence type="ECO:0000313" key="2">
    <source>
        <dbReference type="Proteomes" id="UP001296104"/>
    </source>
</evidence>
<sequence length="343" mass="39884">MAVAMQNKEVAAHLGNLHEPMMRALYRCRQNVSDPEILKTLNIVLSRFQLAGISYQPHLLFMALKFAARARSLPAMKRHLKAIREAGLPMSSNLFRSVIAKFSIGHRGLGEIRNGRWRRRDLQQVIKGFEDAKDLPPEQQYHFGSFLDRTDWQYLHGWIAVLARCRDSDAVWEEYELWKQSDSCNNPKKLLLKHSNKTMTSKTRGDLWFIEQMLCCGDAARAWKIIAETDTEFHLLKPTVKDRLLDNIEYATVWTQEVRDEMIRKYDRDLHEIEQAFGVKWVRTGPDGEGQHELYMDQEEALDKLGDEKWKQNEEHGYPYDSDGLVPDEERALRDAVEGNAVK</sequence>
<dbReference type="AlphaFoldDB" id="A0AAI8Z1T9"/>
<reference evidence="1" key="1">
    <citation type="submission" date="2023-11" db="EMBL/GenBank/DDBJ databases">
        <authorList>
            <person name="Alioto T."/>
            <person name="Alioto T."/>
            <person name="Gomez Garrido J."/>
        </authorList>
    </citation>
    <scope>NUCLEOTIDE SEQUENCE</scope>
</reference>
<protein>
    <submittedName>
        <fullName evidence="1">Uncharacterized protein</fullName>
    </submittedName>
</protein>
<comment type="caution">
    <text evidence="1">The sequence shown here is derived from an EMBL/GenBank/DDBJ whole genome shotgun (WGS) entry which is preliminary data.</text>
</comment>
<gene>
    <name evidence="1" type="ORF">LECACI_7A006238</name>
</gene>
<evidence type="ECO:0000313" key="1">
    <source>
        <dbReference type="EMBL" id="CAK4031080.1"/>
    </source>
</evidence>
<proteinExistence type="predicted"/>